<dbReference type="GO" id="GO:0046983">
    <property type="term" value="F:protein dimerization activity"/>
    <property type="evidence" value="ECO:0007669"/>
    <property type="project" value="InterPro"/>
</dbReference>
<dbReference type="AlphaFoldDB" id="A0A226DAF3"/>
<dbReference type="PANTHER" id="PTHR46481:SF10">
    <property type="entry name" value="ZINC FINGER BED DOMAIN-CONTAINING PROTEIN 39"/>
    <property type="match status" value="1"/>
</dbReference>
<reference evidence="8 9" key="1">
    <citation type="submission" date="2015-12" db="EMBL/GenBank/DDBJ databases">
        <title>The genome of Folsomia candida.</title>
        <authorList>
            <person name="Faddeeva A."/>
            <person name="Derks M.F."/>
            <person name="Anvar Y."/>
            <person name="Smit S."/>
            <person name="Van Straalen N."/>
            <person name="Roelofs D."/>
        </authorList>
    </citation>
    <scope>NUCLEOTIDE SEQUENCE [LARGE SCALE GENOMIC DNA]</scope>
    <source>
        <strain evidence="8 9">VU population</strain>
        <tissue evidence="8">Whole body</tissue>
    </source>
</reference>
<dbReference type="Pfam" id="PF05699">
    <property type="entry name" value="Dimer_Tnp_hAT"/>
    <property type="match status" value="1"/>
</dbReference>
<evidence type="ECO:0000256" key="2">
    <source>
        <dbReference type="ARBA" id="ARBA00022723"/>
    </source>
</evidence>
<feature type="domain" description="HAT C-terminal dimerisation" evidence="7">
    <location>
        <begin position="307"/>
        <end position="356"/>
    </location>
</feature>
<dbReference type="EMBL" id="LNIX01000029">
    <property type="protein sequence ID" value="OXA41591.1"/>
    <property type="molecule type" value="Genomic_DNA"/>
</dbReference>
<keyword evidence="2" id="KW-0479">Metal-binding</keyword>
<accession>A0A226DAF3</accession>
<dbReference type="OrthoDB" id="7881929at2759"/>
<name>A0A226DAF3_FOLCA</name>
<evidence type="ECO:0000256" key="5">
    <source>
        <dbReference type="ARBA" id="ARBA00023242"/>
    </source>
</evidence>
<dbReference type="GO" id="GO:0008270">
    <property type="term" value="F:zinc ion binding"/>
    <property type="evidence" value="ECO:0007669"/>
    <property type="project" value="UniProtKB-KW"/>
</dbReference>
<dbReference type="Proteomes" id="UP000198287">
    <property type="component" value="Unassembled WGS sequence"/>
</dbReference>
<dbReference type="PANTHER" id="PTHR46481">
    <property type="entry name" value="ZINC FINGER BED DOMAIN-CONTAINING PROTEIN 4"/>
    <property type="match status" value="1"/>
</dbReference>
<evidence type="ECO:0000256" key="4">
    <source>
        <dbReference type="ARBA" id="ARBA00022833"/>
    </source>
</evidence>
<comment type="caution">
    <text evidence="8">The sequence shown here is derived from an EMBL/GenBank/DDBJ whole genome shotgun (WGS) entry which is preliminary data.</text>
</comment>
<evidence type="ECO:0000259" key="7">
    <source>
        <dbReference type="Pfam" id="PF05699"/>
    </source>
</evidence>
<keyword evidence="4" id="KW-0862">Zinc</keyword>
<dbReference type="InterPro" id="IPR052035">
    <property type="entry name" value="ZnF_BED_domain_contain"/>
</dbReference>
<feature type="region of interest" description="Disordered" evidence="6">
    <location>
        <begin position="232"/>
        <end position="258"/>
    </location>
</feature>
<dbReference type="InterPro" id="IPR008906">
    <property type="entry name" value="HATC_C_dom"/>
</dbReference>
<comment type="subcellular location">
    <subcellularLocation>
        <location evidence="1">Nucleus</location>
    </subcellularLocation>
</comment>
<gene>
    <name evidence="8" type="ORF">Fcan01_23644</name>
</gene>
<sequence length="367" mass="41454">MSPTLQQQCLAHAIQLGVMDVVYTKPKKSNEEQQSNNIDLPEVDDGEGSEMDLLTVELDAREADEDTPRDLIDNFRPLIDKVRRIVKIFRKSPKKNDEVLQKHTLDDIGKGLHLQLDSRTRSSSLFDMIKRFVTLKVSILKSLIDINSEISFSEQEWGTLSIQDSTVAAQLAAALTRRIQQRRTNYSGMLKFLHTGKHESVPKNQDNPFGMPSITSIANNVRDLIQRLHEIPQDDSRDDFDGDTSSHLTSPKKKNKEKTALEMELQEAIQRAISSAHSQKSQGKQNLLSTIKKELALLQNGGTRGVHLQIVYDSLLTIRPTSVESERAFSSAGYLVSKVRASLNDDTIDNLCFLRSYYQMLKFKANT</sequence>
<proteinExistence type="predicted"/>
<evidence type="ECO:0000256" key="1">
    <source>
        <dbReference type="ARBA" id="ARBA00004123"/>
    </source>
</evidence>
<evidence type="ECO:0000256" key="3">
    <source>
        <dbReference type="ARBA" id="ARBA00022771"/>
    </source>
</evidence>
<evidence type="ECO:0000313" key="9">
    <source>
        <dbReference type="Proteomes" id="UP000198287"/>
    </source>
</evidence>
<keyword evidence="5" id="KW-0539">Nucleus</keyword>
<evidence type="ECO:0000256" key="6">
    <source>
        <dbReference type="SAM" id="MobiDB-lite"/>
    </source>
</evidence>
<dbReference type="GO" id="GO:0005634">
    <property type="term" value="C:nucleus"/>
    <property type="evidence" value="ECO:0007669"/>
    <property type="project" value="UniProtKB-SubCell"/>
</dbReference>
<feature type="region of interest" description="Disordered" evidence="6">
    <location>
        <begin position="27"/>
        <end position="47"/>
    </location>
</feature>
<evidence type="ECO:0000313" key="8">
    <source>
        <dbReference type="EMBL" id="OXA41591.1"/>
    </source>
</evidence>
<keyword evidence="9" id="KW-1185">Reference proteome</keyword>
<dbReference type="SUPFAM" id="SSF53098">
    <property type="entry name" value="Ribonuclease H-like"/>
    <property type="match status" value="1"/>
</dbReference>
<organism evidence="8 9">
    <name type="scientific">Folsomia candida</name>
    <name type="common">Springtail</name>
    <dbReference type="NCBI Taxonomy" id="158441"/>
    <lineage>
        <taxon>Eukaryota</taxon>
        <taxon>Metazoa</taxon>
        <taxon>Ecdysozoa</taxon>
        <taxon>Arthropoda</taxon>
        <taxon>Hexapoda</taxon>
        <taxon>Collembola</taxon>
        <taxon>Entomobryomorpha</taxon>
        <taxon>Isotomoidea</taxon>
        <taxon>Isotomidae</taxon>
        <taxon>Proisotominae</taxon>
        <taxon>Folsomia</taxon>
    </lineage>
</organism>
<keyword evidence="3" id="KW-0863">Zinc-finger</keyword>
<dbReference type="InterPro" id="IPR012337">
    <property type="entry name" value="RNaseH-like_sf"/>
</dbReference>
<protein>
    <recommendedName>
        <fullName evidence="7">HAT C-terminal dimerisation domain-containing protein</fullName>
    </recommendedName>
</protein>